<comment type="caution">
    <text evidence="1">The sequence shown here is derived from an EMBL/GenBank/DDBJ whole genome shotgun (WGS) entry which is preliminary data.</text>
</comment>
<gene>
    <name evidence="1" type="ORF">FHL15_003718</name>
</gene>
<organism evidence="1 2">
    <name type="scientific">Xylaria flabelliformis</name>
    <dbReference type="NCBI Taxonomy" id="2512241"/>
    <lineage>
        <taxon>Eukaryota</taxon>
        <taxon>Fungi</taxon>
        <taxon>Dikarya</taxon>
        <taxon>Ascomycota</taxon>
        <taxon>Pezizomycotina</taxon>
        <taxon>Sordariomycetes</taxon>
        <taxon>Xylariomycetidae</taxon>
        <taxon>Xylariales</taxon>
        <taxon>Xylariaceae</taxon>
        <taxon>Xylaria</taxon>
    </lineage>
</organism>
<dbReference type="EMBL" id="VFLP01000016">
    <property type="protein sequence ID" value="TRX95387.1"/>
    <property type="molecule type" value="Genomic_DNA"/>
</dbReference>
<evidence type="ECO:0000313" key="2">
    <source>
        <dbReference type="Proteomes" id="UP000319160"/>
    </source>
</evidence>
<reference evidence="2" key="1">
    <citation type="submission" date="2019-06" db="EMBL/GenBank/DDBJ databases">
        <title>Draft genome sequence of the griseofulvin-producing fungus Xylaria cubensis strain G536.</title>
        <authorList>
            <person name="Mead M.E."/>
            <person name="Raja H.A."/>
            <person name="Steenwyk J.L."/>
            <person name="Knowles S.L."/>
            <person name="Oberlies N.H."/>
            <person name="Rokas A."/>
        </authorList>
    </citation>
    <scope>NUCLEOTIDE SEQUENCE [LARGE SCALE GENOMIC DNA]</scope>
    <source>
        <strain evidence="2">G536</strain>
    </source>
</reference>
<name>A0A553I5B2_9PEZI</name>
<sequence>MAEMIVGVKLDLSTMPHINVVKYTANCTASSQFKVNNLNRRQHDRLLRLGADELRSGSVCETVARQQIGRQRGYLTSYGASSPLGNIDYWLSMPILDNAMSLNFILAAFYGSIGIRTSVLNKPLELPWNRNRARQVGGRTTNSNRLITAANPVAVDAKDRYRIPHLNELEDPL</sequence>
<dbReference type="AlphaFoldDB" id="A0A553I5B2"/>
<dbReference type="Proteomes" id="UP000319160">
    <property type="component" value="Unassembled WGS sequence"/>
</dbReference>
<protein>
    <submittedName>
        <fullName evidence="1">Uncharacterized protein</fullName>
    </submittedName>
</protein>
<proteinExistence type="predicted"/>
<accession>A0A553I5B2</accession>
<evidence type="ECO:0000313" key="1">
    <source>
        <dbReference type="EMBL" id="TRX95387.1"/>
    </source>
</evidence>
<keyword evidence="2" id="KW-1185">Reference proteome</keyword>